<dbReference type="Proteomes" id="UP000015354">
    <property type="component" value="Unassembled WGS sequence"/>
</dbReference>
<sequence length="288" mass="31754">MREGPPADPPLARPTRASAAPCRVLAAGLRPARVLRARGPLLPLCLLHLLTQVLLVPLLLRLNEPRVAPLLLRAVEPPAAVLHLRVLHLQLAVAEHLAVHLLHELVAAREVLVGQNHGASKVAQLVALHARRDREGAELLEELRQVKLRRGAVHIADEHLRADFVQRHRDARRLHTGLAQRQFTGRVGDAHDAAEELHRRVLERLVAVLGVLRAEVVYEAGGLPLRLAGSREDGRPHNGVDGAELRAQLMYDHLVALLRQIGQHHAAEVLSFVGSHVTTDNYENNQCI</sequence>
<evidence type="ECO:0000313" key="2">
    <source>
        <dbReference type="EMBL" id="EPY30245.1"/>
    </source>
</evidence>
<accession>S9W337</accession>
<reference evidence="2" key="2">
    <citation type="submission" date="2013-03" db="EMBL/GenBank/DDBJ databases">
        <authorList>
            <person name="Motta M.C.M."/>
            <person name="Martins A.C.A."/>
            <person name="Preta C.M.C.C."/>
            <person name="Silva R."/>
            <person name="de Souza S.S."/>
            <person name="Klein C.C."/>
            <person name="de Almeida L.G.P."/>
            <person name="Cunha O.L."/>
            <person name="Colabardini A.C."/>
            <person name="Lima B.A."/>
            <person name="Machado C.R."/>
            <person name="Soares C.M.A."/>
            <person name="de Menezes C.B.A."/>
            <person name="Bartolomeu D.C."/>
            <person name="Grisard E.C."/>
            <person name="Fantinatti-Garboggini F."/>
            <person name="Rodrigues-Luiz G.F."/>
            <person name="Wagner G."/>
            <person name="Goldman G.H."/>
            <person name="Fietto J.L.R."/>
            <person name="Ciapina L.P."/>
            <person name="Brocchi M."/>
            <person name="Elias M.C."/>
            <person name="Goldman M.H.S."/>
            <person name="Sagot M.-F."/>
            <person name="Pereira M."/>
            <person name="Stoco P.H."/>
            <person name="Teixeira S.M.R."/>
            <person name="de Mendonca-Neto R.P."/>
            <person name="Maciel T.E.F."/>
            <person name="Mendes T.A.O."/>
            <person name="Urmenyi T.P."/>
            <person name="Teixeira M.M.G."/>
            <person name="de Camargo E.F.P."/>
            <person name="de Sousa W."/>
            <person name="Schenkman S."/>
            <person name="de Vasconcelos A.T.R."/>
        </authorList>
    </citation>
    <scope>NUCLEOTIDE SEQUENCE</scope>
</reference>
<dbReference type="EMBL" id="ATMH01004163">
    <property type="protein sequence ID" value="EPY30245.1"/>
    <property type="molecule type" value="Genomic_DNA"/>
</dbReference>
<name>S9W337_9TRYP</name>
<reference evidence="2 3" key="1">
    <citation type="journal article" date="2013" name="PLoS ONE">
        <title>Predicting the Proteins of Angomonas deanei, Strigomonas culicis and Their Respective Endosymbionts Reveals New Aspects of the Trypanosomatidae Family.</title>
        <authorList>
            <person name="Motta M.C."/>
            <person name="Martins A.C."/>
            <person name="de Souza S.S."/>
            <person name="Catta-Preta C.M."/>
            <person name="Silva R."/>
            <person name="Klein C.C."/>
            <person name="de Almeida L.G."/>
            <person name="de Lima Cunha O."/>
            <person name="Ciapina L.P."/>
            <person name="Brocchi M."/>
            <person name="Colabardini A.C."/>
            <person name="de Araujo Lima B."/>
            <person name="Machado C.R."/>
            <person name="de Almeida Soares C.M."/>
            <person name="Probst C.M."/>
            <person name="de Menezes C.B."/>
            <person name="Thompson C.E."/>
            <person name="Bartholomeu D.C."/>
            <person name="Gradia D.F."/>
            <person name="Pavoni D.P."/>
            <person name="Grisard E.C."/>
            <person name="Fantinatti-Garboggini F."/>
            <person name="Marchini F.K."/>
            <person name="Rodrigues-Luiz G.F."/>
            <person name="Wagner G."/>
            <person name="Goldman G.H."/>
            <person name="Fietto J.L."/>
            <person name="Elias M.C."/>
            <person name="Goldman M.H."/>
            <person name="Sagot M.F."/>
            <person name="Pereira M."/>
            <person name="Stoco P.H."/>
            <person name="de Mendonca-Neto R.P."/>
            <person name="Teixeira S.M."/>
            <person name="Maciel T.E."/>
            <person name="de Oliveira Mendes T.A."/>
            <person name="Urmenyi T.P."/>
            <person name="de Souza W."/>
            <person name="Schenkman S."/>
            <person name="de Vasconcelos A.T."/>
        </authorList>
    </citation>
    <scope>NUCLEOTIDE SEQUENCE [LARGE SCALE GENOMIC DNA]</scope>
</reference>
<evidence type="ECO:0000313" key="3">
    <source>
        <dbReference type="Proteomes" id="UP000015354"/>
    </source>
</evidence>
<evidence type="ECO:0000313" key="1">
    <source>
        <dbReference type="EMBL" id="EPY29503.1"/>
    </source>
</evidence>
<comment type="caution">
    <text evidence="2">The sequence shown here is derived from an EMBL/GenBank/DDBJ whole genome shotgun (WGS) entry which is preliminary data.</text>
</comment>
<gene>
    <name evidence="2" type="ORF">STCU_04163</name>
    <name evidence="1" type="ORF">STCU_04518</name>
</gene>
<dbReference type="EMBL" id="ATMH01004518">
    <property type="protein sequence ID" value="EPY29503.1"/>
    <property type="molecule type" value="Genomic_DNA"/>
</dbReference>
<dbReference type="AlphaFoldDB" id="S9W337"/>
<proteinExistence type="predicted"/>
<protein>
    <submittedName>
        <fullName evidence="2">Splicing factor 3B subunit 4</fullName>
    </submittedName>
</protein>
<organism evidence="2 3">
    <name type="scientific">Strigomonas culicis</name>
    <dbReference type="NCBI Taxonomy" id="28005"/>
    <lineage>
        <taxon>Eukaryota</taxon>
        <taxon>Discoba</taxon>
        <taxon>Euglenozoa</taxon>
        <taxon>Kinetoplastea</taxon>
        <taxon>Metakinetoplastina</taxon>
        <taxon>Trypanosomatida</taxon>
        <taxon>Trypanosomatidae</taxon>
        <taxon>Strigomonadinae</taxon>
        <taxon>Strigomonas</taxon>
    </lineage>
</organism>
<keyword evidence="3" id="KW-1185">Reference proteome</keyword>